<evidence type="ECO:0000256" key="12">
    <source>
        <dbReference type="SAM" id="MobiDB-lite"/>
    </source>
</evidence>
<dbReference type="PRINTS" id="PR00051">
    <property type="entry name" value="DNAA"/>
</dbReference>
<dbReference type="NCBIfam" id="NF010686">
    <property type="entry name" value="PRK14086.1"/>
    <property type="match status" value="1"/>
</dbReference>
<dbReference type="InterPro" id="IPR013317">
    <property type="entry name" value="DnaA_dom"/>
</dbReference>
<evidence type="ECO:0000256" key="10">
    <source>
        <dbReference type="RuleBase" id="RU000577"/>
    </source>
</evidence>
<dbReference type="InterPro" id="IPR001957">
    <property type="entry name" value="Chromosome_initiator_DnaA"/>
</dbReference>
<dbReference type="Gene3D" id="3.40.50.300">
    <property type="entry name" value="P-loop containing nucleotide triphosphate hydrolases"/>
    <property type="match status" value="1"/>
</dbReference>
<dbReference type="InterPro" id="IPR003593">
    <property type="entry name" value="AAA+_ATPase"/>
</dbReference>
<comment type="subunit">
    <text evidence="8">Oligomerizes as a right-handed, spiral filament on DNA at oriC.</text>
</comment>
<dbReference type="AlphaFoldDB" id="A0A1M4YD34"/>
<dbReference type="GO" id="GO:0005524">
    <property type="term" value="F:ATP binding"/>
    <property type="evidence" value="ECO:0007669"/>
    <property type="project" value="UniProtKB-UniRule"/>
</dbReference>
<dbReference type="InterPro" id="IPR018312">
    <property type="entry name" value="Chromosome_initiator_DnaA_CS"/>
</dbReference>
<comment type="caution">
    <text evidence="8">Lacks conserved residue(s) required for the propagation of feature annotation.</text>
</comment>
<dbReference type="SMART" id="SM00760">
    <property type="entry name" value="Bac_DnaA_C"/>
    <property type="match status" value="1"/>
</dbReference>
<dbReference type="GO" id="GO:0006270">
    <property type="term" value="P:DNA replication initiation"/>
    <property type="evidence" value="ECO:0007669"/>
    <property type="project" value="UniProtKB-UniRule"/>
</dbReference>
<comment type="function">
    <text evidence="8 10">Plays an essential role in the initiation and regulation of chromosomal replication. ATP-DnaA binds to the origin of replication (oriC) to initiate formation of the DNA replication initiation complex once per cell cycle. Binds the DnaA box (a 9 base pair repeat at the origin) and separates the double-stranded (ds)DNA. Forms a right-handed helical filament on oriC DNA; dsDNA binds to the exterior of the filament while single-stranded (ss)DNA is stabiized in the filament's interior. The ATP-DnaA-oriC complex binds and stabilizes one strand of the AT-rich DNA unwinding element (DUE), permitting loading of DNA polymerase. After initiation quickly degrades to an ADP-DnaA complex that is not apt for DNA replication. Binds acidic phospholipids.</text>
</comment>
<dbReference type="GO" id="GO:0003688">
    <property type="term" value="F:DNA replication origin binding"/>
    <property type="evidence" value="ECO:0007669"/>
    <property type="project" value="UniProtKB-UniRule"/>
</dbReference>
<keyword evidence="5 8" id="KW-0067">ATP-binding</keyword>
<gene>
    <name evidence="8" type="primary">dnaA</name>
    <name evidence="15" type="ORF">SAMN02745190_01709</name>
</gene>
<dbReference type="GO" id="GO:0005886">
    <property type="term" value="C:plasma membrane"/>
    <property type="evidence" value="ECO:0007669"/>
    <property type="project" value="TreeGrafter"/>
</dbReference>
<keyword evidence="3 8" id="KW-0235">DNA replication</keyword>
<dbReference type="InterPro" id="IPR027417">
    <property type="entry name" value="P-loop_NTPase"/>
</dbReference>
<keyword evidence="4 8" id="KW-0547">Nucleotide-binding</keyword>
<evidence type="ECO:0000256" key="4">
    <source>
        <dbReference type="ARBA" id="ARBA00022741"/>
    </source>
</evidence>
<dbReference type="CDD" id="cd00009">
    <property type="entry name" value="AAA"/>
    <property type="match status" value="1"/>
</dbReference>
<dbReference type="HAMAP" id="MF_00377">
    <property type="entry name" value="DnaA_bact"/>
    <property type="match status" value="1"/>
</dbReference>
<comment type="similarity">
    <text evidence="1 8 11">Belongs to the DnaA family.</text>
</comment>
<keyword evidence="7 8" id="KW-0238">DNA-binding</keyword>
<dbReference type="Proteomes" id="UP000184404">
    <property type="component" value="Unassembled WGS sequence"/>
</dbReference>
<name>A0A1M4YD34_9FIRM</name>
<dbReference type="GO" id="GO:0006275">
    <property type="term" value="P:regulation of DNA replication"/>
    <property type="evidence" value="ECO:0007669"/>
    <property type="project" value="UniProtKB-UniRule"/>
</dbReference>
<dbReference type="GO" id="GO:0005737">
    <property type="term" value="C:cytoplasm"/>
    <property type="evidence" value="ECO:0007669"/>
    <property type="project" value="UniProtKB-SubCell"/>
</dbReference>
<dbReference type="Pfam" id="PF08299">
    <property type="entry name" value="Bac_DnaA_C"/>
    <property type="match status" value="1"/>
</dbReference>
<feature type="region of interest" description="Domain I, interacts with DnaA modulators" evidence="8">
    <location>
        <begin position="1"/>
        <end position="95"/>
    </location>
</feature>
<dbReference type="STRING" id="1123243.SAMN02745190_01709"/>
<feature type="binding site" evidence="8">
    <location>
        <position position="185"/>
    </location>
    <ligand>
        <name>ATP</name>
        <dbReference type="ChEBI" id="CHEBI:30616"/>
    </ligand>
</feature>
<dbReference type="RefSeq" id="WP_072935804.1">
    <property type="nucleotide sequence ID" value="NZ_FQUG01000006.1"/>
</dbReference>
<reference evidence="15 16" key="1">
    <citation type="submission" date="2016-11" db="EMBL/GenBank/DDBJ databases">
        <authorList>
            <person name="Jaros S."/>
            <person name="Januszkiewicz K."/>
            <person name="Wedrychowicz H."/>
        </authorList>
    </citation>
    <scope>NUCLEOTIDE SEQUENCE [LARGE SCALE GENOMIC DNA]</scope>
    <source>
        <strain evidence="15 16">DSM 10502</strain>
    </source>
</reference>
<dbReference type="InterPro" id="IPR024633">
    <property type="entry name" value="DnaA_N_dom"/>
</dbReference>
<evidence type="ECO:0000313" key="16">
    <source>
        <dbReference type="Proteomes" id="UP000184404"/>
    </source>
</evidence>
<evidence type="ECO:0000259" key="14">
    <source>
        <dbReference type="SMART" id="SM00760"/>
    </source>
</evidence>
<dbReference type="SUPFAM" id="SSF52540">
    <property type="entry name" value="P-loop containing nucleoside triphosphate hydrolases"/>
    <property type="match status" value="1"/>
</dbReference>
<accession>A0A1M4YD34</accession>
<protein>
    <recommendedName>
        <fullName evidence="8 9">Chromosomal replication initiator protein DnaA</fullName>
    </recommendedName>
</protein>
<keyword evidence="6 8" id="KW-0446">Lipid-binding</keyword>
<dbReference type="InterPro" id="IPR038454">
    <property type="entry name" value="DnaA_N_sf"/>
</dbReference>
<dbReference type="Pfam" id="PF00308">
    <property type="entry name" value="Bac_DnaA"/>
    <property type="match status" value="1"/>
</dbReference>
<dbReference type="InterPro" id="IPR010921">
    <property type="entry name" value="Trp_repressor/repl_initiator"/>
</dbReference>
<comment type="domain">
    <text evidence="8">Domain I is involved in oligomerization and binding regulators, domain II is flexibile and of varying length in different bacteria, domain III forms the AAA+ region, while domain IV binds dsDNA.</text>
</comment>
<dbReference type="SUPFAM" id="SSF48295">
    <property type="entry name" value="TrpR-like"/>
    <property type="match status" value="1"/>
</dbReference>
<comment type="subcellular location">
    <subcellularLocation>
        <location evidence="8">Cytoplasm</location>
    </subcellularLocation>
</comment>
<evidence type="ECO:0000256" key="9">
    <source>
        <dbReference type="NCBIfam" id="TIGR00362"/>
    </source>
</evidence>
<dbReference type="OrthoDB" id="9807019at2"/>
<feature type="region of interest" description="Disordered" evidence="12">
    <location>
        <begin position="84"/>
        <end position="110"/>
    </location>
</feature>
<dbReference type="GO" id="GO:0008289">
    <property type="term" value="F:lipid binding"/>
    <property type="evidence" value="ECO:0007669"/>
    <property type="project" value="UniProtKB-KW"/>
</dbReference>
<evidence type="ECO:0000256" key="3">
    <source>
        <dbReference type="ARBA" id="ARBA00022705"/>
    </source>
</evidence>
<feature type="binding site" evidence="8">
    <location>
        <position position="183"/>
    </location>
    <ligand>
        <name>ATP</name>
        <dbReference type="ChEBI" id="CHEBI:30616"/>
    </ligand>
</feature>
<dbReference type="PANTHER" id="PTHR30050:SF2">
    <property type="entry name" value="CHROMOSOMAL REPLICATION INITIATOR PROTEIN DNAA"/>
    <property type="match status" value="1"/>
</dbReference>
<feature type="binding site" evidence="8">
    <location>
        <position position="184"/>
    </location>
    <ligand>
        <name>ATP</name>
        <dbReference type="ChEBI" id="CHEBI:30616"/>
    </ligand>
</feature>
<evidence type="ECO:0000256" key="6">
    <source>
        <dbReference type="ARBA" id="ARBA00023121"/>
    </source>
</evidence>
<feature type="region of interest" description="Domain IV, binds dsDNA" evidence="8">
    <location>
        <begin position="354"/>
        <end position="474"/>
    </location>
</feature>
<sequence>MEQNELQVIWTEILGKLRESFAEEKFQRWLEPITPISLSETELTLGIPNSFSKDYINNLYLPFINESTKQILGHPVDITLQVVQKQEESKPEEKETQPTLFTSPQPAAESTAEVTEAYQQEAEAQPLAPIPPGDRSSLNAKYTFDTFVTGSSNKLAHAAALAVAEAPGKAYNPLFMYGSVGLGKTHLMQAIGNQILKNDPQKRVLYISSEKFTNELINSIMDGKSENFRQKYRTIDVLLVDDIQFLYKKEHTQEEFFHTFNTLYDAGKQIILSSDRHPKEIQTLEERLRSRFEWGLITDIQAPDLETRIAILKKKAILENIDAPNEVLYYIASRINSNIRELEGALTRVSAFASLSNQPITTEIVAEAMKNIYPTTKTVEITIELIQEIVAQYFKIKVEALLSKKRTRDLVVPRQIAMYLCRTLTDISLPNIGSCFGRDHTTVMHACTTIEEEMKKDNKLDTTIKDLRQRIERV</sequence>
<evidence type="ECO:0000313" key="15">
    <source>
        <dbReference type="EMBL" id="SHF03609.1"/>
    </source>
</evidence>
<dbReference type="NCBIfam" id="TIGR00362">
    <property type="entry name" value="DnaA"/>
    <property type="match status" value="1"/>
</dbReference>
<keyword evidence="16" id="KW-1185">Reference proteome</keyword>
<evidence type="ECO:0000256" key="5">
    <source>
        <dbReference type="ARBA" id="ARBA00022840"/>
    </source>
</evidence>
<feature type="domain" description="AAA+ ATPase" evidence="13">
    <location>
        <begin position="170"/>
        <end position="298"/>
    </location>
</feature>
<dbReference type="FunFam" id="1.10.8.60:FF:000003">
    <property type="entry name" value="Chromosomal replication initiator protein DnaA"/>
    <property type="match status" value="1"/>
</dbReference>
<dbReference type="PROSITE" id="PS01008">
    <property type="entry name" value="DNAA"/>
    <property type="match status" value="1"/>
</dbReference>
<proteinExistence type="inferred from homology"/>
<dbReference type="Gene3D" id="3.30.300.180">
    <property type="match status" value="1"/>
</dbReference>
<dbReference type="Gene3D" id="1.10.8.60">
    <property type="match status" value="1"/>
</dbReference>
<evidence type="ECO:0000256" key="1">
    <source>
        <dbReference type="ARBA" id="ARBA00006583"/>
    </source>
</evidence>
<feature type="domain" description="Chromosomal replication initiator DnaA C-terminal" evidence="14">
    <location>
        <begin position="382"/>
        <end position="450"/>
    </location>
</feature>
<dbReference type="FunFam" id="3.40.50.300:FF:000150">
    <property type="entry name" value="Chromosomal replication initiator protein DnaA"/>
    <property type="match status" value="1"/>
</dbReference>
<feature type="region of interest" description="Domain III, AAA+ region" evidence="8">
    <location>
        <begin position="137"/>
        <end position="353"/>
    </location>
</feature>
<evidence type="ECO:0000256" key="7">
    <source>
        <dbReference type="ARBA" id="ARBA00023125"/>
    </source>
</evidence>
<keyword evidence="2 8" id="KW-0963">Cytoplasm</keyword>
<evidence type="ECO:0000256" key="8">
    <source>
        <dbReference type="HAMAP-Rule" id="MF_00377"/>
    </source>
</evidence>
<feature type="compositionally biased region" description="Basic and acidic residues" evidence="12">
    <location>
        <begin position="85"/>
        <end position="96"/>
    </location>
</feature>
<dbReference type="CDD" id="cd06571">
    <property type="entry name" value="Bac_DnaA_C"/>
    <property type="match status" value="1"/>
</dbReference>
<dbReference type="Pfam" id="PF11638">
    <property type="entry name" value="DnaA_N"/>
    <property type="match status" value="1"/>
</dbReference>
<evidence type="ECO:0000256" key="2">
    <source>
        <dbReference type="ARBA" id="ARBA00022490"/>
    </source>
</evidence>
<dbReference type="SMART" id="SM00382">
    <property type="entry name" value="AAA"/>
    <property type="match status" value="1"/>
</dbReference>
<dbReference type="InterPro" id="IPR013159">
    <property type="entry name" value="DnaA_C"/>
</dbReference>
<evidence type="ECO:0000259" key="13">
    <source>
        <dbReference type="SMART" id="SM00382"/>
    </source>
</evidence>
<dbReference type="EMBL" id="FQUG01000006">
    <property type="protein sequence ID" value="SHF03609.1"/>
    <property type="molecule type" value="Genomic_DNA"/>
</dbReference>
<dbReference type="InterPro" id="IPR020591">
    <property type="entry name" value="Chromosome_initiator_DnaA-like"/>
</dbReference>
<organism evidence="15 16">
    <name type="scientific">Schwartzia succinivorans DSM 10502</name>
    <dbReference type="NCBI Taxonomy" id="1123243"/>
    <lineage>
        <taxon>Bacteria</taxon>
        <taxon>Bacillati</taxon>
        <taxon>Bacillota</taxon>
        <taxon>Negativicutes</taxon>
        <taxon>Selenomonadales</taxon>
        <taxon>Selenomonadaceae</taxon>
        <taxon>Schwartzia</taxon>
    </lineage>
</organism>
<dbReference type="PANTHER" id="PTHR30050">
    <property type="entry name" value="CHROMOSOMAL REPLICATION INITIATOR PROTEIN DNAA"/>
    <property type="match status" value="1"/>
</dbReference>
<dbReference type="Gene3D" id="1.10.1750.10">
    <property type="match status" value="1"/>
</dbReference>
<feature type="binding site" evidence="8">
    <location>
        <position position="181"/>
    </location>
    <ligand>
        <name>ATP</name>
        <dbReference type="ChEBI" id="CHEBI:30616"/>
    </ligand>
</feature>
<evidence type="ECO:0000256" key="11">
    <source>
        <dbReference type="RuleBase" id="RU004227"/>
    </source>
</evidence>